<evidence type="ECO:0000256" key="16">
    <source>
        <dbReference type="SAM" id="SignalP"/>
    </source>
</evidence>
<dbReference type="PANTHER" id="PTHR32552">
    <property type="entry name" value="FERRICHROME IRON RECEPTOR-RELATED"/>
    <property type="match status" value="1"/>
</dbReference>
<dbReference type="RefSeq" id="WP_008735143.1">
    <property type="nucleotide sequence ID" value="NZ_CP004387.1"/>
</dbReference>
<evidence type="ECO:0000256" key="13">
    <source>
        <dbReference type="ARBA" id="ARBA00023237"/>
    </source>
</evidence>
<evidence type="ECO:0000256" key="1">
    <source>
        <dbReference type="ARBA" id="ARBA00004571"/>
    </source>
</evidence>
<evidence type="ECO:0000256" key="9">
    <source>
        <dbReference type="ARBA" id="ARBA00023065"/>
    </source>
</evidence>
<accession>A0A0B4XJS1</accession>
<feature type="chain" id="PRO_5002111939" evidence="16">
    <location>
        <begin position="23"/>
        <end position="697"/>
    </location>
</feature>
<evidence type="ECO:0000256" key="6">
    <source>
        <dbReference type="ARBA" id="ARBA00022692"/>
    </source>
</evidence>
<keyword evidence="3 14" id="KW-0813">Transport</keyword>
<keyword evidence="8" id="KW-0408">Iron</keyword>
<dbReference type="SUPFAM" id="SSF56935">
    <property type="entry name" value="Porins"/>
    <property type="match status" value="1"/>
</dbReference>
<dbReference type="InterPro" id="IPR000531">
    <property type="entry name" value="Beta-barrel_TonB"/>
</dbReference>
<dbReference type="Gene3D" id="2.40.170.20">
    <property type="entry name" value="TonB-dependent receptor, beta-barrel domain"/>
    <property type="match status" value="1"/>
</dbReference>
<keyword evidence="6 14" id="KW-0812">Transmembrane</keyword>
<dbReference type="InterPro" id="IPR037066">
    <property type="entry name" value="Plug_dom_sf"/>
</dbReference>
<keyword evidence="13 14" id="KW-0998">Cell outer membrane</keyword>
<dbReference type="GO" id="GO:0015891">
    <property type="term" value="P:siderophore transport"/>
    <property type="evidence" value="ECO:0007669"/>
    <property type="project" value="InterPro"/>
</dbReference>
<evidence type="ECO:0000256" key="7">
    <source>
        <dbReference type="ARBA" id="ARBA00022729"/>
    </source>
</evidence>
<evidence type="ECO:0000256" key="11">
    <source>
        <dbReference type="ARBA" id="ARBA00023136"/>
    </source>
</evidence>
<evidence type="ECO:0000256" key="12">
    <source>
        <dbReference type="ARBA" id="ARBA00023170"/>
    </source>
</evidence>
<evidence type="ECO:0000256" key="4">
    <source>
        <dbReference type="ARBA" id="ARBA00022452"/>
    </source>
</evidence>
<evidence type="ECO:0000256" key="14">
    <source>
        <dbReference type="PROSITE-ProRule" id="PRU01360"/>
    </source>
</evidence>
<keyword evidence="11 14" id="KW-0472">Membrane</keyword>
<dbReference type="InterPro" id="IPR010105">
    <property type="entry name" value="TonB_sidphr_rcpt"/>
</dbReference>
<evidence type="ECO:0000256" key="15">
    <source>
        <dbReference type="RuleBase" id="RU003357"/>
    </source>
</evidence>
<evidence type="ECO:0000256" key="3">
    <source>
        <dbReference type="ARBA" id="ARBA00022448"/>
    </source>
</evidence>
<name>A0A0B4XJS1_9GAMM</name>
<evidence type="ECO:0000256" key="10">
    <source>
        <dbReference type="ARBA" id="ARBA00023077"/>
    </source>
</evidence>
<evidence type="ECO:0000256" key="5">
    <source>
        <dbReference type="ARBA" id="ARBA00022496"/>
    </source>
</evidence>
<feature type="signal peptide" evidence="16">
    <location>
        <begin position="1"/>
        <end position="22"/>
    </location>
</feature>
<proteinExistence type="inferred from homology"/>
<organism evidence="19 20">
    <name type="scientific">Isoalcanivorax pacificus W11-5</name>
    <dbReference type="NCBI Taxonomy" id="391936"/>
    <lineage>
        <taxon>Bacteria</taxon>
        <taxon>Pseudomonadati</taxon>
        <taxon>Pseudomonadota</taxon>
        <taxon>Gammaproteobacteria</taxon>
        <taxon>Oceanospirillales</taxon>
        <taxon>Alcanivoracaceae</taxon>
        <taxon>Isoalcanivorax</taxon>
    </lineage>
</organism>
<comment type="subcellular location">
    <subcellularLocation>
        <location evidence="1 14">Cell outer membrane</location>
        <topology evidence="1 14">Multi-pass membrane protein</topology>
    </subcellularLocation>
</comment>
<evidence type="ECO:0000256" key="8">
    <source>
        <dbReference type="ARBA" id="ARBA00023004"/>
    </source>
</evidence>
<dbReference type="Proteomes" id="UP000006764">
    <property type="component" value="Chromosome"/>
</dbReference>
<dbReference type="Gene3D" id="2.170.130.10">
    <property type="entry name" value="TonB-dependent receptor, plug domain"/>
    <property type="match status" value="1"/>
</dbReference>
<comment type="similarity">
    <text evidence="2 14 15">Belongs to the TonB-dependent receptor family.</text>
</comment>
<dbReference type="OrthoDB" id="6127007at2"/>
<evidence type="ECO:0000313" key="19">
    <source>
        <dbReference type="EMBL" id="AJD48504.1"/>
    </source>
</evidence>
<protein>
    <submittedName>
        <fullName evidence="19">TonB-dependent siderophore receptor</fullName>
    </submittedName>
</protein>
<dbReference type="GO" id="GO:0009279">
    <property type="term" value="C:cell outer membrane"/>
    <property type="evidence" value="ECO:0007669"/>
    <property type="project" value="UniProtKB-SubCell"/>
</dbReference>
<dbReference type="EMBL" id="CP004387">
    <property type="protein sequence ID" value="AJD48504.1"/>
    <property type="molecule type" value="Genomic_DNA"/>
</dbReference>
<dbReference type="CDD" id="cd01347">
    <property type="entry name" value="ligand_gated_channel"/>
    <property type="match status" value="1"/>
</dbReference>
<keyword evidence="7 16" id="KW-0732">Signal</keyword>
<dbReference type="AlphaFoldDB" id="A0A0B4XJS1"/>
<gene>
    <name evidence="19" type="ORF">S7S_10460</name>
</gene>
<feature type="domain" description="TonB-dependent receptor plug" evidence="18">
    <location>
        <begin position="60"/>
        <end position="157"/>
    </location>
</feature>
<sequence>MTTQHRLFFASLLACSIATAHAQSAPPPEDDTRQDNEAPQSGTATLTAITVYGRHAEDSVQAIPQSVNVYDQESFGLTAATTVGDVLQLTPGASRSGSGRDMFSDSYLIRGFDAQQAVNGLGFQRSQHPSDLANVERLEVLKGPASVLYGEMEPGGTINVVTKQPLDYYQAEATAEYGHYDHHRTTLDVTGPLNDRVRARLNLAYQDSKASLDYWEYNRVLVAPTVTMDLTERTNLTVEAVYSGNEWTALPGGAPLEGALLPNPNGDYRASFNSAWRDATTERNSAYINTRLTHTLTEHIDARLSYAYTRNEGDWQEYAPLGLAADQRTLNRAIFVGDDTSQTDHEIIADLSGQLTTGAVSHKFVAGVNYRDSNLARPTLLYGADPVDIYVPVNNGMDLSPGNLLRDRDFDQDSKVLAGFAQNRMTFKERWHLLTGVRYTDSEQSQVNRDLLAGTTTPASLDETAWTYQLGLVRDLNDSASVYVSRVDSFVPQSGTTSGLKPVEAEESVQYETGVRVAMGRMQLDAAGFVITKDNTAISDPANPGSVLAQGKARSRGGELTLSGYVSQDLFLSLGYGYTDTEVLRSDNAAVEGNPFANVPLHTASLQTRYHLATLPGVSLGGTLVYAGERAGDPTHSFDLPSYTRFDLAAYYVINNNLQLDLLANNVTDEEIYSPGSFSGVLREEGRTYLARVKYFF</sequence>
<dbReference type="HOGENOM" id="CLU_008287_9_4_6"/>
<dbReference type="KEGG" id="apac:S7S_10460"/>
<reference evidence="19 20" key="1">
    <citation type="journal article" date="2012" name="J. Bacteriol.">
        <title>Genome sequence of an alkane-degrading bacterium, Alcanivorax pacificus type strain W11-5, isolated from deep sea sediment.</title>
        <authorList>
            <person name="Lai Q."/>
            <person name="Shao Z."/>
        </authorList>
    </citation>
    <scope>NUCLEOTIDE SEQUENCE [LARGE SCALE GENOMIC DNA]</scope>
    <source>
        <strain evidence="19 20">W11-5</strain>
    </source>
</reference>
<dbReference type="NCBIfam" id="TIGR01783">
    <property type="entry name" value="TonB-siderophor"/>
    <property type="match status" value="1"/>
</dbReference>
<keyword evidence="4 14" id="KW-1134">Transmembrane beta strand</keyword>
<dbReference type="InterPro" id="IPR039426">
    <property type="entry name" value="TonB-dep_rcpt-like"/>
</dbReference>
<dbReference type="InterPro" id="IPR012910">
    <property type="entry name" value="Plug_dom"/>
</dbReference>
<feature type="domain" description="TonB-dependent receptor-like beta-barrel" evidence="17">
    <location>
        <begin position="247"/>
        <end position="667"/>
    </location>
</feature>
<dbReference type="PROSITE" id="PS52016">
    <property type="entry name" value="TONB_DEPENDENT_REC_3"/>
    <property type="match status" value="1"/>
</dbReference>
<evidence type="ECO:0000259" key="17">
    <source>
        <dbReference type="Pfam" id="PF00593"/>
    </source>
</evidence>
<dbReference type="GO" id="GO:0015344">
    <property type="term" value="F:siderophore uptake transmembrane transporter activity"/>
    <property type="evidence" value="ECO:0007669"/>
    <property type="project" value="TreeGrafter"/>
</dbReference>
<keyword evidence="20" id="KW-1185">Reference proteome</keyword>
<keyword evidence="12 19" id="KW-0675">Receptor</keyword>
<dbReference type="Pfam" id="PF07715">
    <property type="entry name" value="Plug"/>
    <property type="match status" value="1"/>
</dbReference>
<dbReference type="Pfam" id="PF00593">
    <property type="entry name" value="TonB_dep_Rec_b-barrel"/>
    <property type="match status" value="1"/>
</dbReference>
<keyword evidence="10 15" id="KW-0798">TonB box</keyword>
<dbReference type="STRING" id="391936.S7S_10460"/>
<dbReference type="GO" id="GO:0038023">
    <property type="term" value="F:signaling receptor activity"/>
    <property type="evidence" value="ECO:0007669"/>
    <property type="project" value="InterPro"/>
</dbReference>
<dbReference type="PANTHER" id="PTHR32552:SF68">
    <property type="entry name" value="FERRICHROME OUTER MEMBRANE TRANSPORTER_PHAGE RECEPTOR"/>
    <property type="match status" value="1"/>
</dbReference>
<keyword evidence="9" id="KW-0406">Ion transport</keyword>
<keyword evidence="5" id="KW-0410">Iron transport</keyword>
<dbReference type="InterPro" id="IPR036942">
    <property type="entry name" value="Beta-barrel_TonB_sf"/>
</dbReference>
<evidence type="ECO:0000313" key="20">
    <source>
        <dbReference type="Proteomes" id="UP000006764"/>
    </source>
</evidence>
<evidence type="ECO:0000259" key="18">
    <source>
        <dbReference type="Pfam" id="PF07715"/>
    </source>
</evidence>
<evidence type="ECO:0000256" key="2">
    <source>
        <dbReference type="ARBA" id="ARBA00009810"/>
    </source>
</evidence>